<feature type="region of interest" description="Disordered" evidence="1">
    <location>
        <begin position="775"/>
        <end position="801"/>
    </location>
</feature>
<dbReference type="PANTHER" id="PTHR21696:SF2">
    <property type="entry name" value="PROTEIN UNC-79 HOMOLOG"/>
    <property type="match status" value="1"/>
</dbReference>
<evidence type="ECO:0000313" key="3">
    <source>
        <dbReference type="Proteomes" id="UP000075886"/>
    </source>
</evidence>
<feature type="compositionally biased region" description="Basic and acidic residues" evidence="1">
    <location>
        <begin position="1821"/>
        <end position="1831"/>
    </location>
</feature>
<dbReference type="STRING" id="69004.A0A182R058"/>
<feature type="compositionally biased region" description="Basic and acidic residues" evidence="1">
    <location>
        <begin position="1632"/>
        <end position="1652"/>
    </location>
</feature>
<feature type="region of interest" description="Disordered" evidence="1">
    <location>
        <begin position="619"/>
        <end position="668"/>
    </location>
</feature>
<evidence type="ECO:0008006" key="4">
    <source>
        <dbReference type="Google" id="ProtNLM"/>
    </source>
</evidence>
<reference evidence="2" key="2">
    <citation type="submission" date="2020-05" db="UniProtKB">
        <authorList>
            <consortium name="EnsemblMetazoa"/>
        </authorList>
    </citation>
    <scope>IDENTIFICATION</scope>
    <source>
        <strain evidence="2">FAR1</strain>
    </source>
</reference>
<dbReference type="Proteomes" id="UP000075886">
    <property type="component" value="Unassembled WGS sequence"/>
</dbReference>
<dbReference type="EnsemblMetazoa" id="AFAF020337-RA">
    <property type="protein sequence ID" value="AFAF020337-PA"/>
    <property type="gene ID" value="AFAF020337"/>
</dbReference>
<accession>A0A182R058</accession>
<reference evidence="3" key="1">
    <citation type="submission" date="2014-01" db="EMBL/GenBank/DDBJ databases">
        <title>The Genome Sequence of Anopheles farauti FAR1 (V2).</title>
        <authorList>
            <consortium name="The Broad Institute Genomics Platform"/>
            <person name="Neafsey D.E."/>
            <person name="Besansky N."/>
            <person name="Howell P."/>
            <person name="Walton C."/>
            <person name="Young S.K."/>
            <person name="Zeng Q."/>
            <person name="Gargeya S."/>
            <person name="Fitzgerald M."/>
            <person name="Haas B."/>
            <person name="Abouelleil A."/>
            <person name="Allen A.W."/>
            <person name="Alvarado L."/>
            <person name="Arachchi H.M."/>
            <person name="Berlin A.M."/>
            <person name="Chapman S.B."/>
            <person name="Gainer-Dewar J."/>
            <person name="Goldberg J."/>
            <person name="Griggs A."/>
            <person name="Gujja S."/>
            <person name="Hansen M."/>
            <person name="Howarth C."/>
            <person name="Imamovic A."/>
            <person name="Ireland A."/>
            <person name="Larimer J."/>
            <person name="McCowan C."/>
            <person name="Murphy C."/>
            <person name="Pearson M."/>
            <person name="Poon T.W."/>
            <person name="Priest M."/>
            <person name="Roberts A."/>
            <person name="Saif S."/>
            <person name="Shea T."/>
            <person name="Sisk P."/>
            <person name="Sykes S."/>
            <person name="Wortman J."/>
            <person name="Nusbaum C."/>
            <person name="Birren B."/>
        </authorList>
    </citation>
    <scope>NUCLEOTIDE SEQUENCE [LARGE SCALE GENOMIC DNA]</scope>
    <source>
        <strain evidence="3">FAR1</strain>
    </source>
</reference>
<keyword evidence="3" id="KW-1185">Reference proteome</keyword>
<dbReference type="EMBL" id="AXCN02001866">
    <property type="status" value="NOT_ANNOTATED_CDS"/>
    <property type="molecule type" value="Genomic_DNA"/>
</dbReference>
<proteinExistence type="predicted"/>
<dbReference type="InterPro" id="IPR016024">
    <property type="entry name" value="ARM-type_fold"/>
</dbReference>
<evidence type="ECO:0000313" key="2">
    <source>
        <dbReference type="EnsemblMetazoa" id="AFAF020337-PA"/>
    </source>
</evidence>
<feature type="compositionally biased region" description="Polar residues" evidence="1">
    <location>
        <begin position="1541"/>
        <end position="1557"/>
    </location>
</feature>
<sequence length="2485" mass="276494">MMTGSFRIQLINMGTRSAAFQAKLRCLHEFHVRLLSNQVPAPTGSDVANTIKYFSQTLLTVLKDVPCSPLEMIKDPSLDQLRMSSYPNLEYQNLYNALTMLLDVASNIQSGLYLFGKAFLQCLGCILPFLDRDLIDNLPYLTASSISVLPPSLHQDIINYLCYYILPFTITRQSDDDQECHACQSVSAVIMLVFQYSTNPAHHCQLLECLMRLKHNVAKDLLCVIGYGTAMSRASAAKLLFYYWPAFDPNLFDRKGLLCKFTNDLVPFVCQRESCPNAGNAEAVKVCYDHCISILYASDAPPPLYLCIECANEIHRDHRNLTFGDILHPMQQVSMVCENKNCRSHEKSAVSICFSNECASYNGNHPIRYCLQCHGNRHNSRRGIDHIVHRSLPPMMMMDAEMQTYLVESVIIDTPVEILGRLLSMLFHWFHVTAYSYDGQTESTLEKLKQDHICSWLKEVRISHYKEFIDCLLPHPPEYSRVGGHWDSLASRTSHLKEGLQRLICLIPYEIITQEIWDTVMPHWMEAITNDVPEKELIELKIVLNKILDAEMSPLGFDARAMYNFVAIRFEKTTAKVQQQALYWLQNLTKLEIVIPLPQLFAMFGDGVRIMKHGVQAEINKSKDTSRGGSSGGSGTKLSKERDLPPPRRSSISPVVEDESGNTSAISDDEVPMSKCMEFSTDAEHNLTCCVLMLDILLRQMELQEIEMHSGIYTTVAENVCRLLKCMVTAANVGMGNHSCRLMDCAYCETSVMWHQLSTKLVQYLAPVHPVNPPDPPLQTVIDDEKTRKSPPELEKEVKSNERDMSLSMAPLHIPLGPLGPVPVAVPQPEPHSIMTATVETVSEQLDLAAIMPSEKVVPAVARSVTLSEADVATATVQIAKPTVIGESSSEGGGLDSENLESSHPFDGDEEFWHTSVGKFKFSIDTLPQSLQFIYQLLKEIPNIDKADILYYVLQCLNFMVLHGDAFVKAARDNRGFFIWCQENMLIKNLWDLCTAAQSHICQVTVPTLLHCITLPMGSDVFWKVIQEAFHDADWRVRFEAVERVTVITRFMDSTPLRAEVSLQTSLATAFCHLIAACDDINVHVAQRATLYLGTIHDYAIQALLYCLESQFDKFIIDRPVVLQSIYQLHNSLSDRKVLTWDFFLNRFDTLFVEAQVNLERVGDISYLRDLRNSENGSEILSTKINKAREALSQSDTTGSMSKTLSASFGTKWPYKRTMSAPATIIPRQESKVDGHVHSISGQNDDFHLGSLYRVIDLEEADKETIHLLVFLLMQFMSRPDLAYPTDEKPLFKIQSIVLRHLYLLLGYNQGEKFFHVAPARLRCSSVFNAFMANLPQVLDQNHQMGWLLLPTVIQLLLYAPNQSNGGLLPPGTGGGTDQNHHNNVVTYNFSIWYLEPHIRRNWLMSLLVILYKYQYNQASMADQVQNLIRLVINSLDAQFHKCRRIPTTIIMDYSATRLRNQSQPSLGATSELGDEKRTLNDASPPYSPLQTTTLSLYGMDESSKGRSSRGKAGGKGRKHADVDGDDTESELVVIPESDVSDSTIQESSVQGSLEDTASNDDDSNALKPETGGKVKEGLACLSRTNLSIICGAPKLATGAQQHPPSQGKTKKSHQATPSLEQTDPLPTAGSEKVKSDNEKASTSEKAEKPEKTSSNIFRMPSAFQMTSQKCSVQEGVRMMVTSSMLGQPKAQAILNPFANVQKAIVVTQNTGSGSSLANGSKDGPSKASPACAKQESVATIVERVREGLAIPEATSSNETTDDRSDSAASCCHPRDVSTTSPRKLTKQSALESPPQALDNDTGPGHGVGTADGNVFLTHSADSEASARGDTRTTSQQAQKHTKRTKMFNDSQKDARVKYAGSWAPEARDDGSEIDDPESSSCPEKSSSLRVGDECICHRCTECGAVKEEYTDEEMGIMLIVLGTFIHREPSLGAPFLPEILTIVSRCEITRKRFYRSVSNSLNDFSELNPTSPIQMLAETLNAKKTLPIDLLPVIFRNLAEYLQCVPIDCIAGSVWLPVIQSLDSLLRRVILILGNVSGSEHLLDIMVALLKVPQLSKSILEPFSKIISYAVQNLHLTQKVLVEICSLSGRAFAKERDKLYLGRQIVFDLVQALKFKINVPDNNLLLLVGFLLQDAGGILPPGIIGDISCGESFVHINCNISECMRQPYLNDILEFLADFHTLSKIKNLKASSTTPGLCEDTIGGVLKGAIAQYLALEMSRGNSKDSRTVSKYLPWLNNAPSSLQQGPKEFTECVGHMRLLSWLLMGSLTHTALIVRRIGVGTTAPHQTHMRNSTLIIQPVPQEASCHIADHVQVIFAGFAEQSKTSVLHMSSLFHAFTLCQLWTVYLEQVASLAAISSEAYNTTLSVLFEFWAKVTPCILQLVSHSKLSESVNLHFLGLLESLKETRSTILAKLLPLWTPVLSSNTQLSGTLHVRLQNCRDAVPNIEEQDFHASEALLKWLQRLQFKMGQIELQSSTATQFYSI</sequence>
<dbReference type="Pfam" id="PF14776">
    <property type="entry name" value="UNC-79"/>
    <property type="match status" value="2"/>
</dbReference>
<feature type="compositionally biased region" description="Polar residues" evidence="1">
    <location>
        <begin position="1777"/>
        <end position="1791"/>
    </location>
</feature>
<name>A0A182R058_9DIPT</name>
<feature type="region of interest" description="Disordered" evidence="1">
    <location>
        <begin position="1749"/>
        <end position="1887"/>
    </location>
</feature>
<feature type="compositionally biased region" description="Basic residues" evidence="1">
    <location>
        <begin position="1507"/>
        <end position="1519"/>
    </location>
</feature>
<organism evidence="2 3">
    <name type="scientific">Anopheles farauti</name>
    <dbReference type="NCBI Taxonomy" id="69004"/>
    <lineage>
        <taxon>Eukaryota</taxon>
        <taxon>Metazoa</taxon>
        <taxon>Ecdysozoa</taxon>
        <taxon>Arthropoda</taxon>
        <taxon>Hexapoda</taxon>
        <taxon>Insecta</taxon>
        <taxon>Pterygota</taxon>
        <taxon>Neoptera</taxon>
        <taxon>Endopterygota</taxon>
        <taxon>Diptera</taxon>
        <taxon>Nematocera</taxon>
        <taxon>Culicoidea</taxon>
        <taxon>Culicidae</taxon>
        <taxon>Anophelinae</taxon>
        <taxon>Anopheles</taxon>
    </lineage>
</organism>
<evidence type="ECO:0000256" key="1">
    <source>
        <dbReference type="SAM" id="MobiDB-lite"/>
    </source>
</evidence>
<feature type="region of interest" description="Disordered" evidence="1">
    <location>
        <begin position="1462"/>
        <end position="1572"/>
    </location>
</feature>
<dbReference type="PANTHER" id="PTHR21696">
    <property type="entry name" value="PROTEIN UNC-79 HOMOLOG"/>
    <property type="match status" value="1"/>
</dbReference>
<dbReference type="SUPFAM" id="SSF48371">
    <property type="entry name" value="ARM repeat"/>
    <property type="match status" value="1"/>
</dbReference>
<feature type="compositionally biased region" description="Polar residues" evidence="1">
    <location>
        <begin position="1599"/>
        <end position="1608"/>
    </location>
</feature>
<dbReference type="VEuPathDB" id="VectorBase:AFAF020337"/>
<protein>
    <recommendedName>
        <fullName evidence="4">Protein unc-79 homolog</fullName>
    </recommendedName>
</protein>
<feature type="compositionally biased region" description="Basic and acidic residues" evidence="1">
    <location>
        <begin position="783"/>
        <end position="801"/>
    </location>
</feature>
<dbReference type="InterPro" id="IPR024855">
    <property type="entry name" value="UNC79"/>
</dbReference>
<feature type="region of interest" description="Disordered" evidence="1">
    <location>
        <begin position="1598"/>
        <end position="1661"/>
    </location>
</feature>
<feature type="region of interest" description="Disordered" evidence="1">
    <location>
        <begin position="1711"/>
        <end position="1735"/>
    </location>
</feature>